<dbReference type="Gene3D" id="1.20.970.50">
    <property type="match status" value="1"/>
</dbReference>
<dbReference type="NCBIfam" id="NF003338">
    <property type="entry name" value="PRK04350.1"/>
    <property type="match status" value="1"/>
</dbReference>
<reference evidence="4 5" key="1">
    <citation type="journal article" date="2016" name="Nat. Commun.">
        <title>Thousands of microbial genomes shed light on interconnected biogeochemical processes in an aquifer system.</title>
        <authorList>
            <person name="Anantharaman K."/>
            <person name="Brown C.T."/>
            <person name="Hug L.A."/>
            <person name="Sharon I."/>
            <person name="Castelle C.J."/>
            <person name="Probst A.J."/>
            <person name="Thomas B.C."/>
            <person name="Singh A."/>
            <person name="Wilkins M.J."/>
            <person name="Karaoz U."/>
            <person name="Brodie E.L."/>
            <person name="Williams K.H."/>
            <person name="Hubbard S.S."/>
            <person name="Banfield J.F."/>
        </authorList>
    </citation>
    <scope>NUCLEOTIDE SEQUENCE [LARGE SCALE GENOMIC DNA]</scope>
</reference>
<dbReference type="AlphaFoldDB" id="A0A1F5T6G1"/>
<dbReference type="PANTHER" id="PTHR10515">
    <property type="entry name" value="THYMIDINE PHOSPHORYLASE"/>
    <property type="match status" value="1"/>
</dbReference>
<dbReference type="GO" id="GO:0004645">
    <property type="term" value="F:1,4-alpha-oligoglucan phosphorylase activity"/>
    <property type="evidence" value="ECO:0007669"/>
    <property type="project" value="InterPro"/>
</dbReference>
<dbReference type="Proteomes" id="UP000178656">
    <property type="component" value="Unassembled WGS sequence"/>
</dbReference>
<feature type="domain" description="Pyrimidine nucleoside phosphorylase C-terminal" evidence="3">
    <location>
        <begin position="429"/>
        <end position="496"/>
    </location>
</feature>
<dbReference type="SUPFAM" id="SSF47648">
    <property type="entry name" value="Nucleoside phosphorylase/phosphoribosyltransferase N-terminal domain"/>
    <property type="match status" value="1"/>
</dbReference>
<dbReference type="Gene3D" id="2.40.40.20">
    <property type="match status" value="1"/>
</dbReference>
<evidence type="ECO:0000256" key="2">
    <source>
        <dbReference type="ARBA" id="ARBA00022679"/>
    </source>
</evidence>
<dbReference type="Pfam" id="PF07831">
    <property type="entry name" value="PYNP_C"/>
    <property type="match status" value="1"/>
</dbReference>
<dbReference type="Pfam" id="PF00591">
    <property type="entry name" value="Glycos_transf_3"/>
    <property type="match status" value="1"/>
</dbReference>
<dbReference type="NCBIfam" id="TIGR02645">
    <property type="entry name" value="ARCH_P_rylase"/>
    <property type="match status" value="1"/>
</dbReference>
<evidence type="ECO:0000259" key="3">
    <source>
        <dbReference type="SMART" id="SM00941"/>
    </source>
</evidence>
<dbReference type="SUPFAM" id="SSF52418">
    <property type="entry name" value="Nucleoside phosphorylase/phosphoribosyltransferase catalytic domain"/>
    <property type="match status" value="1"/>
</dbReference>
<dbReference type="SMART" id="SM00941">
    <property type="entry name" value="PYNP_C"/>
    <property type="match status" value="1"/>
</dbReference>
<protein>
    <recommendedName>
        <fullName evidence="3">Pyrimidine nucleoside phosphorylase C-terminal domain-containing protein</fullName>
    </recommendedName>
</protein>
<evidence type="ECO:0000313" key="5">
    <source>
        <dbReference type="Proteomes" id="UP000178656"/>
    </source>
</evidence>
<gene>
    <name evidence="4" type="ORF">A2482_03485</name>
</gene>
<dbReference type="GO" id="GO:0006213">
    <property type="term" value="P:pyrimidine nucleoside metabolic process"/>
    <property type="evidence" value="ECO:0007669"/>
    <property type="project" value="InterPro"/>
</dbReference>
<proteinExistence type="predicted"/>
<dbReference type="InterPro" id="IPR013466">
    <property type="entry name" value="Thymidine/AMP_Pase"/>
</dbReference>
<comment type="caution">
    <text evidence="4">The sequence shown here is derived from an EMBL/GenBank/DDBJ whole genome shotgun (WGS) entry which is preliminary data.</text>
</comment>
<dbReference type="InterPro" id="IPR017872">
    <property type="entry name" value="Pyrmidine_PPase_CS"/>
</dbReference>
<dbReference type="Gene3D" id="3.40.1030.10">
    <property type="entry name" value="Nucleoside phosphorylase/phosphoribosyltransferase catalytic domain"/>
    <property type="match status" value="1"/>
</dbReference>
<keyword evidence="2" id="KW-0808">Transferase</keyword>
<dbReference type="InterPro" id="IPR035902">
    <property type="entry name" value="Nuc_phospho_transferase"/>
</dbReference>
<dbReference type="GO" id="GO:0016763">
    <property type="term" value="F:pentosyltransferase activity"/>
    <property type="evidence" value="ECO:0007669"/>
    <property type="project" value="InterPro"/>
</dbReference>
<dbReference type="Gene3D" id="3.90.1170.30">
    <property type="entry name" value="Pyrimidine nucleoside phosphorylase-like, C-terminal domain"/>
    <property type="match status" value="1"/>
</dbReference>
<dbReference type="SUPFAM" id="SSF54680">
    <property type="entry name" value="Pyrimidine nucleoside phosphorylase C-terminal domain"/>
    <property type="match status" value="1"/>
</dbReference>
<sequence length="498" mass="54790">MAFYLKCKRLDIATGGPLIALMNEAEAENYGIHPGDRVALTWSKQKKIIAEIDFSEKKIKPGEIGLFEDLWKKKEVDEDDIVEVSLESRPLSIETLKKKMLGKPATYEELHALIKDIAEDKLGKIETTYYAASGFVKPYSDNELYYIAKAMAETGEMFNLGVKVADKHSVGGLAGNRMTPIVVSVVASLGIYIPKTSSRAITSPSGTADTMEALCPVTFSMEQIKEIVRKTKACLVWGGGLKLAPADDKIIKVSRPLAVESYDKMIVSIMAKKVATGVDYLVIDIPVGGTCKVRTIKQAKEIEKKFVWLGKKFGMKVRAVITPAKEPIGRGIGPALEARDVLRVLQQHKFRPLDLENKSCKLAGALLELKGECAAGKGFDLAKKQITNGQAWKKMNEIVVAQGGKADLNSEEVMQEVERYEIHALKSGRIDSVDNKAINEVCMNLGAPMEKFAGIHIHVNYGQNVKKGDKLFTMYAEGKDRLKLGVMAADKNIIFHIA</sequence>
<dbReference type="PROSITE" id="PS00647">
    <property type="entry name" value="THYMID_PHOSPHORYLASE"/>
    <property type="match status" value="1"/>
</dbReference>
<dbReference type="PANTHER" id="PTHR10515:SF0">
    <property type="entry name" value="THYMIDINE PHOSPHORYLASE"/>
    <property type="match status" value="1"/>
</dbReference>
<dbReference type="InterPro" id="IPR013102">
    <property type="entry name" value="PYNP_C"/>
</dbReference>
<keyword evidence="1" id="KW-0328">Glycosyltransferase</keyword>
<dbReference type="InterPro" id="IPR036566">
    <property type="entry name" value="PYNP-like_C_sf"/>
</dbReference>
<dbReference type="InterPro" id="IPR000312">
    <property type="entry name" value="Glycosyl_Trfase_fam3"/>
</dbReference>
<name>A0A1F5T6G1_9BACT</name>
<organism evidence="4 5">
    <name type="scientific">Candidatus Falkowbacteria bacterium RIFOXYC2_FULL_48_21</name>
    <dbReference type="NCBI Taxonomy" id="1798005"/>
    <lineage>
        <taxon>Bacteria</taxon>
        <taxon>Candidatus Falkowiibacteriota</taxon>
    </lineage>
</organism>
<dbReference type="GO" id="GO:0005829">
    <property type="term" value="C:cytosol"/>
    <property type="evidence" value="ECO:0007669"/>
    <property type="project" value="TreeGrafter"/>
</dbReference>
<evidence type="ECO:0000313" key="4">
    <source>
        <dbReference type="EMBL" id="OGF34061.1"/>
    </source>
</evidence>
<dbReference type="GO" id="GO:0006206">
    <property type="term" value="P:pyrimidine nucleobase metabolic process"/>
    <property type="evidence" value="ECO:0007669"/>
    <property type="project" value="InterPro"/>
</dbReference>
<dbReference type="InterPro" id="IPR036320">
    <property type="entry name" value="Glycosyl_Trfase_fam3_N_dom_sf"/>
</dbReference>
<evidence type="ECO:0000256" key="1">
    <source>
        <dbReference type="ARBA" id="ARBA00022676"/>
    </source>
</evidence>
<dbReference type="EMBL" id="MFGM01000085">
    <property type="protein sequence ID" value="OGF34061.1"/>
    <property type="molecule type" value="Genomic_DNA"/>
</dbReference>
<dbReference type="InterPro" id="IPR000053">
    <property type="entry name" value="Thymidine/pyrmidine_PPase"/>
</dbReference>
<accession>A0A1F5T6G1</accession>